<dbReference type="PANTHER" id="PTHR38097:SF2">
    <property type="entry name" value="DNA-BINDING PROTEIN STPA"/>
    <property type="match status" value="1"/>
</dbReference>
<dbReference type="Proteomes" id="UP000244912">
    <property type="component" value="Unassembled WGS sequence"/>
</dbReference>
<keyword evidence="8" id="KW-1185">Reference proteome</keyword>
<dbReference type="GO" id="GO:0003681">
    <property type="term" value="F:bent DNA binding"/>
    <property type="evidence" value="ECO:0007669"/>
    <property type="project" value="TreeGrafter"/>
</dbReference>
<dbReference type="Pfam" id="PF00816">
    <property type="entry name" value="Histone_HNS"/>
    <property type="match status" value="1"/>
</dbReference>
<accession>A0A2R8BZC4</accession>
<dbReference type="SMART" id="SM00528">
    <property type="entry name" value="HNS"/>
    <property type="match status" value="1"/>
</dbReference>
<dbReference type="EMBL" id="ONZF01000009">
    <property type="protein sequence ID" value="SPJ25508.1"/>
    <property type="molecule type" value="Genomic_DNA"/>
</dbReference>
<dbReference type="InterPro" id="IPR027444">
    <property type="entry name" value="H-NS_C_dom"/>
</dbReference>
<comment type="subcellular location">
    <subcellularLocation>
        <location evidence="1">Cytoplasm</location>
        <location evidence="1">Nucleoid</location>
    </subcellularLocation>
</comment>
<evidence type="ECO:0000313" key="7">
    <source>
        <dbReference type="EMBL" id="SPJ25508.1"/>
    </source>
</evidence>
<feature type="region of interest" description="Disordered" evidence="5">
    <location>
        <begin position="56"/>
        <end position="91"/>
    </location>
</feature>
<keyword evidence="3" id="KW-0963">Cytoplasm</keyword>
<dbReference type="Gene3D" id="4.10.430.10">
    <property type="entry name" value="Histone-like protein H-NS, C-terminal domain"/>
    <property type="match status" value="1"/>
</dbReference>
<dbReference type="InterPro" id="IPR037150">
    <property type="entry name" value="H-NS_C_dom_sf"/>
</dbReference>
<dbReference type="SUPFAM" id="SSF81273">
    <property type="entry name" value="H-NS histone-like proteins"/>
    <property type="match status" value="1"/>
</dbReference>
<comment type="similarity">
    <text evidence="2">Belongs to the histone-like protein H-NS family.</text>
</comment>
<dbReference type="GO" id="GO:0005829">
    <property type="term" value="C:cytosol"/>
    <property type="evidence" value="ECO:0007669"/>
    <property type="project" value="TreeGrafter"/>
</dbReference>
<feature type="domain" description="DNA-binding protein H-NS-like C-terminal" evidence="6">
    <location>
        <begin position="64"/>
        <end position="109"/>
    </location>
</feature>
<evidence type="ECO:0000256" key="1">
    <source>
        <dbReference type="ARBA" id="ARBA00004453"/>
    </source>
</evidence>
<evidence type="ECO:0000256" key="4">
    <source>
        <dbReference type="ARBA" id="ARBA00023125"/>
    </source>
</evidence>
<evidence type="ECO:0000256" key="3">
    <source>
        <dbReference type="ARBA" id="ARBA00022490"/>
    </source>
</evidence>
<name>A0A2R8BZC4_9RHOB</name>
<evidence type="ECO:0000256" key="5">
    <source>
        <dbReference type="SAM" id="MobiDB-lite"/>
    </source>
</evidence>
<proteinExistence type="inferred from homology"/>
<dbReference type="PANTHER" id="PTHR38097">
    <property type="match status" value="1"/>
</dbReference>
<dbReference type="AlphaFoldDB" id="A0A2R8BZC4"/>
<dbReference type="GO" id="GO:0001217">
    <property type="term" value="F:DNA-binding transcription repressor activity"/>
    <property type="evidence" value="ECO:0007669"/>
    <property type="project" value="TreeGrafter"/>
</dbReference>
<dbReference type="GO" id="GO:0000976">
    <property type="term" value="F:transcription cis-regulatory region binding"/>
    <property type="evidence" value="ECO:0007669"/>
    <property type="project" value="TreeGrafter"/>
</dbReference>
<dbReference type="GO" id="GO:0032993">
    <property type="term" value="C:protein-DNA complex"/>
    <property type="evidence" value="ECO:0007669"/>
    <property type="project" value="TreeGrafter"/>
</dbReference>
<organism evidence="7 8">
    <name type="scientific">Palleronia abyssalis</name>
    <dbReference type="NCBI Taxonomy" id="1501240"/>
    <lineage>
        <taxon>Bacteria</taxon>
        <taxon>Pseudomonadati</taxon>
        <taxon>Pseudomonadota</taxon>
        <taxon>Alphaproteobacteria</taxon>
        <taxon>Rhodobacterales</taxon>
        <taxon>Roseobacteraceae</taxon>
        <taxon>Palleronia</taxon>
    </lineage>
</organism>
<evidence type="ECO:0000259" key="6">
    <source>
        <dbReference type="SMART" id="SM00528"/>
    </source>
</evidence>
<protein>
    <submittedName>
        <fullName evidence="7">Trans-acting regulatory protein HvrA</fullName>
    </submittedName>
</protein>
<dbReference type="GO" id="GO:0009295">
    <property type="term" value="C:nucleoid"/>
    <property type="evidence" value="ECO:0007669"/>
    <property type="project" value="UniProtKB-SubCell"/>
</dbReference>
<gene>
    <name evidence="7" type="primary">hvrA_1</name>
    <name evidence="7" type="ORF">PAA8504_03359</name>
</gene>
<dbReference type="GO" id="GO:0003680">
    <property type="term" value="F:minor groove of adenine-thymine-rich DNA binding"/>
    <property type="evidence" value="ECO:0007669"/>
    <property type="project" value="TreeGrafter"/>
</dbReference>
<evidence type="ECO:0000256" key="2">
    <source>
        <dbReference type="ARBA" id="ARBA00010610"/>
    </source>
</evidence>
<evidence type="ECO:0000313" key="8">
    <source>
        <dbReference type="Proteomes" id="UP000244912"/>
    </source>
</evidence>
<keyword evidence="4" id="KW-0238">DNA-binding</keyword>
<reference evidence="7 8" key="1">
    <citation type="submission" date="2018-03" db="EMBL/GenBank/DDBJ databases">
        <authorList>
            <person name="Keele B.F."/>
        </authorList>
    </citation>
    <scope>NUCLEOTIDE SEQUENCE [LARGE SCALE GENOMIC DNA]</scope>
    <source>
        <strain evidence="7 8">CECT 8504</strain>
    </source>
</reference>
<sequence>MAGARISKEELNSMSLQELKEMRDAVETALASLERRQKAAALAAIEAKAREFGFSLSELQNGKRSDRKKSSPKYRNPANPDETWTGRGRQPQWMKDALAAGQSKDQFAI</sequence>
<dbReference type="OrthoDB" id="5297879at2"/>